<gene>
    <name evidence="1" type="ORF">NARC_100064</name>
</gene>
<comment type="caution">
    <text evidence="1">The sequence shown here is derived from an EMBL/GenBank/DDBJ whole genome shotgun (WGS) entry which is preliminary data.</text>
</comment>
<dbReference type="Gene3D" id="3.30.565.10">
    <property type="entry name" value="Histidine kinase-like ATPase, C-terminal domain"/>
    <property type="match status" value="1"/>
</dbReference>
<dbReference type="AlphaFoldDB" id="A0A557STS5"/>
<evidence type="ECO:0000313" key="2">
    <source>
        <dbReference type="Proteomes" id="UP000315289"/>
    </source>
</evidence>
<sequence length="62" mass="6837">MLYNSKLVNLKILFIFRKRGSLGLFISKGIIEAHGGSIDAFNKKAGKGATFTFSLLLMENTD</sequence>
<dbReference type="EMBL" id="VOAH01000010">
    <property type="protein sequence ID" value="TVP40002.1"/>
    <property type="molecule type" value="Genomic_DNA"/>
</dbReference>
<evidence type="ECO:0000313" key="1">
    <source>
        <dbReference type="EMBL" id="TVP40002.1"/>
    </source>
</evidence>
<organism evidence="1 2">
    <name type="scientific">Candidatus Nitrosocosmicus arcticus</name>
    <dbReference type="NCBI Taxonomy" id="2035267"/>
    <lineage>
        <taxon>Archaea</taxon>
        <taxon>Nitrososphaerota</taxon>
        <taxon>Nitrososphaeria</taxon>
        <taxon>Nitrososphaerales</taxon>
        <taxon>Nitrososphaeraceae</taxon>
        <taxon>Candidatus Nitrosocosmicus</taxon>
    </lineage>
</organism>
<evidence type="ECO:0008006" key="3">
    <source>
        <dbReference type="Google" id="ProtNLM"/>
    </source>
</evidence>
<keyword evidence="2" id="KW-1185">Reference proteome</keyword>
<dbReference type="InterPro" id="IPR036890">
    <property type="entry name" value="HATPase_C_sf"/>
</dbReference>
<proteinExistence type="predicted"/>
<protein>
    <recommendedName>
        <fullName evidence="3">Histidine kinase/HSP90-like ATPase domain-containing protein</fullName>
    </recommendedName>
</protein>
<reference evidence="1 2" key="1">
    <citation type="journal article" date="2019" name="Front. Microbiol.">
        <title>Ammonia Oxidation by the Arctic Terrestrial Thaumarchaeote Candidatus Nitrosocosmicus arcticus Is Stimulated by Increasing Temperatures.</title>
        <authorList>
            <person name="Alves R.J.E."/>
            <person name="Kerou M."/>
            <person name="Zappe A."/>
            <person name="Bittner R."/>
            <person name="Abby S.S."/>
            <person name="Schmidt H.A."/>
            <person name="Pfeifer K."/>
            <person name="Schleper C."/>
        </authorList>
    </citation>
    <scope>NUCLEOTIDE SEQUENCE [LARGE SCALE GENOMIC DNA]</scope>
    <source>
        <strain evidence="1 2">Kfb</strain>
    </source>
</reference>
<accession>A0A557STS5</accession>
<dbReference type="SUPFAM" id="SSF55874">
    <property type="entry name" value="ATPase domain of HSP90 chaperone/DNA topoisomerase II/histidine kinase"/>
    <property type="match status" value="1"/>
</dbReference>
<name>A0A557STS5_9ARCH</name>
<dbReference type="Proteomes" id="UP000315289">
    <property type="component" value="Unassembled WGS sequence"/>
</dbReference>